<dbReference type="GO" id="GO:0016020">
    <property type="term" value="C:membrane"/>
    <property type="evidence" value="ECO:0007669"/>
    <property type="project" value="UniProtKB-SubCell"/>
</dbReference>
<dbReference type="EMBL" id="VDUX01000001">
    <property type="protein sequence ID" value="TXL62726.1"/>
    <property type="molecule type" value="Genomic_DNA"/>
</dbReference>
<dbReference type="InterPro" id="IPR026841">
    <property type="entry name" value="Aur1/Ipt1"/>
</dbReference>
<dbReference type="PANTHER" id="PTHR31310:SF7">
    <property type="entry name" value="PA-PHOSPHATASE RELATED-FAMILY PROTEIN DDB_G0268928"/>
    <property type="match status" value="1"/>
</dbReference>
<dbReference type="Proteomes" id="UP000321571">
    <property type="component" value="Unassembled WGS sequence"/>
</dbReference>
<evidence type="ECO:0000313" key="9">
    <source>
        <dbReference type="Proteomes" id="UP000321571"/>
    </source>
</evidence>
<feature type="transmembrane region" description="Helical" evidence="6">
    <location>
        <begin position="247"/>
        <end position="267"/>
    </location>
</feature>
<sequence>MRRWPYTFVVFVSVAISVTAIVYSQTLDLPLRDPEGFLGPAYVRLPALGLLFFAAGIIPPAIKRYGLRRMFPGIREIVREEWTWKRVIYIATGLLSFYACYVSYRNLKSFLPVIRKDVLFDVDLLRLDHWLMFGHNPASLLHDLLGTGIVADFLAFSYISYLTLVPISLGAVLVLDRNLSVGAWYATAVSLNWVLGVISYYALPTLGPAFAQPQSFADLPETGVTALQQSLFSHGVESKADPANGPIYGIAGFASLHVSVVVTAALFMSRTGQRAALQIFAWVFLGITVTATIYFGWHYIADDVAGAVIGWMSVSLGAWATGNRGRRRRRGLEDDLDPEPVPAGAQ</sequence>
<protein>
    <submittedName>
        <fullName evidence="8">Inositol phosphorylceramide synthase</fullName>
    </submittedName>
</protein>
<name>A0A5C8NNI4_9ACTN</name>
<keyword evidence="2 6" id="KW-0812">Transmembrane</keyword>
<feature type="transmembrane region" description="Helical" evidence="6">
    <location>
        <begin position="182"/>
        <end position="203"/>
    </location>
</feature>
<keyword evidence="3 6" id="KW-1133">Transmembrane helix</keyword>
<feature type="transmembrane region" description="Helical" evidence="6">
    <location>
        <begin position="87"/>
        <end position="104"/>
    </location>
</feature>
<comment type="subcellular location">
    <subcellularLocation>
        <location evidence="1">Membrane</location>
        <topology evidence="1">Multi-pass membrane protein</topology>
    </subcellularLocation>
</comment>
<feature type="transmembrane region" description="Helical" evidence="6">
    <location>
        <begin position="153"/>
        <end position="175"/>
    </location>
</feature>
<dbReference type="Gene3D" id="1.20.144.10">
    <property type="entry name" value="Phosphatidic acid phosphatase type 2/haloperoxidase"/>
    <property type="match status" value="1"/>
</dbReference>
<evidence type="ECO:0000259" key="7">
    <source>
        <dbReference type="Pfam" id="PF14378"/>
    </source>
</evidence>
<gene>
    <name evidence="8" type="ORF">FHP06_00305</name>
</gene>
<dbReference type="CDD" id="cd03386">
    <property type="entry name" value="PAP2_Aur1_like"/>
    <property type="match status" value="1"/>
</dbReference>
<evidence type="ECO:0000256" key="5">
    <source>
        <dbReference type="SAM" id="MobiDB-lite"/>
    </source>
</evidence>
<dbReference type="InterPro" id="IPR052185">
    <property type="entry name" value="IPC_Synthase-Related"/>
</dbReference>
<evidence type="ECO:0000256" key="3">
    <source>
        <dbReference type="ARBA" id="ARBA00022989"/>
    </source>
</evidence>
<dbReference type="Pfam" id="PF14378">
    <property type="entry name" value="PAP2_3"/>
    <property type="match status" value="1"/>
</dbReference>
<evidence type="ECO:0000256" key="6">
    <source>
        <dbReference type="SAM" id="Phobius"/>
    </source>
</evidence>
<evidence type="ECO:0000256" key="4">
    <source>
        <dbReference type="ARBA" id="ARBA00023136"/>
    </source>
</evidence>
<evidence type="ECO:0000313" key="8">
    <source>
        <dbReference type="EMBL" id="TXL62726.1"/>
    </source>
</evidence>
<comment type="caution">
    <text evidence="8">The sequence shown here is derived from an EMBL/GenBank/DDBJ whole genome shotgun (WGS) entry which is preliminary data.</text>
</comment>
<feature type="domain" description="Inositolphosphotransferase Aur1/Ipt1" evidence="7">
    <location>
        <begin position="123"/>
        <end position="315"/>
    </location>
</feature>
<feature type="transmembrane region" description="Helical" evidence="6">
    <location>
        <begin position="304"/>
        <end position="322"/>
    </location>
</feature>
<organism evidence="8 9">
    <name type="scientific">Aeromicrobium terrae</name>
    <dbReference type="NCBI Taxonomy" id="2498846"/>
    <lineage>
        <taxon>Bacteria</taxon>
        <taxon>Bacillati</taxon>
        <taxon>Actinomycetota</taxon>
        <taxon>Actinomycetes</taxon>
        <taxon>Propionibacteriales</taxon>
        <taxon>Nocardioidaceae</taxon>
        <taxon>Aeromicrobium</taxon>
    </lineage>
</organism>
<dbReference type="OrthoDB" id="5171662at2"/>
<evidence type="ECO:0000256" key="1">
    <source>
        <dbReference type="ARBA" id="ARBA00004141"/>
    </source>
</evidence>
<keyword evidence="9" id="KW-1185">Reference proteome</keyword>
<feature type="transmembrane region" description="Helical" evidence="6">
    <location>
        <begin position="279"/>
        <end position="298"/>
    </location>
</feature>
<evidence type="ECO:0000256" key="2">
    <source>
        <dbReference type="ARBA" id="ARBA00022692"/>
    </source>
</evidence>
<dbReference type="AlphaFoldDB" id="A0A5C8NNI4"/>
<keyword evidence="4 6" id="KW-0472">Membrane</keyword>
<dbReference type="RefSeq" id="WP_147682691.1">
    <property type="nucleotide sequence ID" value="NZ_VDUX01000001.1"/>
</dbReference>
<feature type="transmembrane region" description="Helical" evidence="6">
    <location>
        <begin position="48"/>
        <end position="66"/>
    </location>
</feature>
<accession>A0A5C8NNI4</accession>
<reference evidence="8 9" key="1">
    <citation type="submission" date="2019-06" db="EMBL/GenBank/DDBJ databases">
        <title>Aeromicrobium sp. nov., isolated from a maize field.</title>
        <authorList>
            <person name="Lin S.-Y."/>
            <person name="Tsai C.-F."/>
            <person name="Young C.-C."/>
        </authorList>
    </citation>
    <scope>NUCLEOTIDE SEQUENCE [LARGE SCALE GENOMIC DNA]</scope>
    <source>
        <strain evidence="8 9">CC-CFT486</strain>
    </source>
</reference>
<feature type="region of interest" description="Disordered" evidence="5">
    <location>
        <begin position="327"/>
        <end position="346"/>
    </location>
</feature>
<dbReference type="PANTHER" id="PTHR31310">
    <property type="match status" value="1"/>
</dbReference>
<proteinExistence type="predicted"/>